<comment type="similarity">
    <text evidence="2">Belongs to the protein kinase superfamily. Ser/Thr protein kinase family.</text>
</comment>
<dbReference type="SMART" id="SM00369">
    <property type="entry name" value="LRR_TYP"/>
    <property type="match status" value="15"/>
</dbReference>
<sequence length="1774" mass="192568">MCSLYFWSCFFIYATISVCLVCRTGTYSIAGNETDQLALLDIKAKIAADSLGVMTSWNGTVHFCQWYGITCGRRHRRVTMLDLSSLKLVGIISPYVGNLSFLKVLDLRNNSFTHNIPPELGRLRRLQALYLHNNSLTGEIPPNISGCSNLIYLSLYDNNLIGKVPVELGSLSKLQFLLVARNNLTGTIPHSLGNLSSLTHLYATLNNFAGNIPDALGRLKNLNFLGLAACKLSGVIPSSIFNLSSISHFDTADNNFEGFLPADLFISLPKIQFGGFGFNQFTGPIPDSISNASNIVILQLQGNALTGKVPPLERLNIQTLHANHNHLGTGEVDDRRFLCSLINSSILQKLNMGKNNFGGSLPECIGNLSSHLDELGLYENQISGSIPTSIGNLVNLLDLHVDDNNLSGMVPQRIGNLRNIVVMSFSQNNFFGPIPSSLGNLTKLSILYFAGNKLQGTIPSSLANCNYLQVLDFSQNNLSGIIPPQVIGLSSLSIYVSFAQNYFTGSLPTEVGNLKALGSLDVSDNMLSGEIPKSLGSCTSLEYLYMSGNSFQGSIPLSLSSLRGLQFLNFSHNKLSGKIPGFLASFNSLLSLALSSNDFEGIVPTAGVFKNASIIAVMGNNKLCGGIPEFQLPVCPLKRLNKRRLKVIIATIAGISGAILVALSFLLLLWFKKKRQKPTSPNSEISLIELLKVSYKDLHKATEGFSSANLIGSGSFGSVYKGILNEERQTIAVKVLNLQCHGAAKSFMAECEALRNIKHRNLVKIVTACSSVDYQGNDFKALVYEFMVNGSLEEWLHPHVLVNRMHEGYKILNLIERVNIAIDVASAIEYLHHHSGTSIVHCGLKPSNVLLDDAMTAHIGDFGLAKFLSYSIHNNFSNQSSSAGLRGTIGYAPPGTCSIGGNDTDQQALLEFKAGIVSDPFGVTSSWNGSIHFCQWYGVTCGRRHQRVTILDLTSLKLRGIISPYIGNLSFLKVLHLDNNSFTHNIPPEIGHLRRLQILYLLNNSFTGQIPSNISRCSNLIRLSLRNNNLIGKVPVELGYLLKIQYLHIAHNNLTGTIPHFLGNSSSLTALSIATNNFVGNIPDAIGQLKKLNFLILTLNNLSGTVPSSIFNLSSITLLDVGLNNFEGFLPADLFTSLPNLQFLSFAANQFTGPIPNSISNASNLGYLVLQQNYLTGKVPSLEILDVQDLLIGLNSLGNGEVDDLRFLFSLTNASILLRLHIGQNNYGGSLPECIGNLSSNLEMFYLYENHISGSIPASIGNLGTIPSSLANCKYLEALDFSGNNLSGILPPEVIGLSSLSLYAGFAQNYFTGSLPTEVGNLKALGTLDVSDNMLSGEIPSSLGSCTSLEYLYMSGNSFQGSIPLSLSSLRGLQELDFSRNNLSGQIPEFLASFNSLLRLNLSFNDFEGILPADGVFENPSITSVMGNNKLCAGISEFQLPVCHLKRSKRRLKIIIATVTGLSGAIFVVLSFLVLLRFKKNRPKPASSNSDDPLLKVPKVSYNDLHKATDGFISSNLIGSGSFGSVYKGILNEGRQTVAVKVLNLQYHGAAKSFTAECEALRNIKHRNLRVNIAIDVASAIEYLHHRTGTPIVHCDLKPSNVLLDDEMTAHIGDFGLAKFLSHSIQNNFSNQSSSAGLRGTIGYAPPEYGLGSEVSKQGDVYSYGILLLEMFTRKRPTDDMFKEGWNLHRFVKSALPNGVNAIVDPILLEGGQADGRIMTECLISLLGIGISCSAESPTDRMDISDAAIKLHSVRDKLKNSRGRNARASNISHI</sequence>
<evidence type="ECO:0000256" key="14">
    <source>
        <dbReference type="ARBA" id="ARBA00022840"/>
    </source>
</evidence>
<dbReference type="InterPro" id="IPR051809">
    <property type="entry name" value="Plant_receptor-like_S/T_kinase"/>
</dbReference>
<evidence type="ECO:0000256" key="11">
    <source>
        <dbReference type="ARBA" id="ARBA00022737"/>
    </source>
</evidence>
<proteinExistence type="inferred from homology"/>
<keyword evidence="15 22" id="KW-1133">Transmembrane helix</keyword>
<dbReference type="Pfam" id="PF07714">
    <property type="entry name" value="PK_Tyr_Ser-Thr"/>
    <property type="match status" value="1"/>
</dbReference>
<evidence type="ECO:0000256" key="12">
    <source>
        <dbReference type="ARBA" id="ARBA00022741"/>
    </source>
</evidence>
<dbReference type="InterPro" id="IPR013210">
    <property type="entry name" value="LRR_N_plant-typ"/>
</dbReference>
<dbReference type="EMBL" id="KK914240">
    <property type="protein sequence ID" value="KDP44794.1"/>
    <property type="molecule type" value="Genomic_DNA"/>
</dbReference>
<dbReference type="PROSITE" id="PS00108">
    <property type="entry name" value="PROTEIN_KINASE_ST"/>
    <property type="match status" value="1"/>
</dbReference>
<dbReference type="InterPro" id="IPR032675">
    <property type="entry name" value="LRR_dom_sf"/>
</dbReference>
<keyword evidence="6" id="KW-0597">Phosphoprotein</keyword>
<evidence type="ECO:0000259" key="23">
    <source>
        <dbReference type="PROSITE" id="PS50011"/>
    </source>
</evidence>
<organism evidence="24 25">
    <name type="scientific">Jatropha curcas</name>
    <name type="common">Barbados nut</name>
    <dbReference type="NCBI Taxonomy" id="180498"/>
    <lineage>
        <taxon>Eukaryota</taxon>
        <taxon>Viridiplantae</taxon>
        <taxon>Streptophyta</taxon>
        <taxon>Embryophyta</taxon>
        <taxon>Tracheophyta</taxon>
        <taxon>Spermatophyta</taxon>
        <taxon>Magnoliopsida</taxon>
        <taxon>eudicotyledons</taxon>
        <taxon>Gunneridae</taxon>
        <taxon>Pentapetalae</taxon>
        <taxon>rosids</taxon>
        <taxon>fabids</taxon>
        <taxon>Malpighiales</taxon>
        <taxon>Euphorbiaceae</taxon>
        <taxon>Crotonoideae</taxon>
        <taxon>Jatropheae</taxon>
        <taxon>Jatropha</taxon>
    </lineage>
</organism>
<evidence type="ECO:0000256" key="13">
    <source>
        <dbReference type="ARBA" id="ARBA00022777"/>
    </source>
</evidence>
<keyword evidence="13" id="KW-0418">Kinase</keyword>
<keyword evidence="25" id="KW-1185">Reference proteome</keyword>
<keyword evidence="7" id="KW-0433">Leucine-rich repeat</keyword>
<evidence type="ECO:0000256" key="8">
    <source>
        <dbReference type="ARBA" id="ARBA00022679"/>
    </source>
</evidence>
<dbReference type="GO" id="GO:0005524">
    <property type="term" value="F:ATP binding"/>
    <property type="evidence" value="ECO:0007669"/>
    <property type="project" value="UniProtKB-UniRule"/>
</dbReference>
<keyword evidence="4" id="KW-1003">Cell membrane</keyword>
<evidence type="ECO:0000256" key="18">
    <source>
        <dbReference type="ARBA" id="ARBA00023180"/>
    </source>
</evidence>
<evidence type="ECO:0000256" key="15">
    <source>
        <dbReference type="ARBA" id="ARBA00022989"/>
    </source>
</evidence>
<comment type="subcellular location">
    <subcellularLocation>
        <location evidence="1">Cell membrane</location>
        <topology evidence="1">Single-pass membrane protein</topology>
    </subcellularLocation>
</comment>
<dbReference type="Gene3D" id="1.10.510.10">
    <property type="entry name" value="Transferase(Phosphotransferase) domain 1"/>
    <property type="match status" value="3"/>
</dbReference>
<keyword evidence="17" id="KW-0675">Receptor</keyword>
<dbReference type="GO" id="GO:0005886">
    <property type="term" value="C:plasma membrane"/>
    <property type="evidence" value="ECO:0007669"/>
    <property type="project" value="UniProtKB-SubCell"/>
</dbReference>
<feature type="domain" description="Protein kinase" evidence="23">
    <location>
        <begin position="705"/>
        <end position="1007"/>
    </location>
</feature>
<dbReference type="Pfam" id="PF08263">
    <property type="entry name" value="LRRNT_2"/>
    <property type="match status" value="2"/>
</dbReference>
<dbReference type="Gene3D" id="3.30.200.20">
    <property type="entry name" value="Phosphorylase Kinase, domain 1"/>
    <property type="match status" value="1"/>
</dbReference>
<dbReference type="InterPro" id="IPR001611">
    <property type="entry name" value="Leu-rich_rpt"/>
</dbReference>
<dbReference type="Pfam" id="PF00560">
    <property type="entry name" value="LRR_1"/>
    <property type="match status" value="17"/>
</dbReference>
<keyword evidence="14 21" id="KW-0067">ATP-binding</keyword>
<evidence type="ECO:0000313" key="25">
    <source>
        <dbReference type="Proteomes" id="UP000027138"/>
    </source>
</evidence>
<dbReference type="SUPFAM" id="SSF52058">
    <property type="entry name" value="L domain-like"/>
    <property type="match status" value="4"/>
</dbReference>
<dbReference type="Proteomes" id="UP000027138">
    <property type="component" value="Unassembled WGS sequence"/>
</dbReference>
<evidence type="ECO:0000256" key="9">
    <source>
        <dbReference type="ARBA" id="ARBA00022692"/>
    </source>
</evidence>
<evidence type="ECO:0000256" key="20">
    <source>
        <dbReference type="ARBA" id="ARBA00048679"/>
    </source>
</evidence>
<dbReference type="FunFam" id="3.30.200.20:FF:000432">
    <property type="entry name" value="LRR receptor-like serine/threonine-protein kinase EFR"/>
    <property type="match status" value="1"/>
</dbReference>
<evidence type="ECO:0000256" key="7">
    <source>
        <dbReference type="ARBA" id="ARBA00022614"/>
    </source>
</evidence>
<feature type="transmembrane region" description="Helical" evidence="22">
    <location>
        <begin position="1454"/>
        <end position="1476"/>
    </location>
</feature>
<keyword evidence="11" id="KW-0677">Repeat</keyword>
<evidence type="ECO:0000256" key="6">
    <source>
        <dbReference type="ARBA" id="ARBA00022553"/>
    </source>
</evidence>
<dbReference type="InterPro" id="IPR008271">
    <property type="entry name" value="Ser/Thr_kinase_AS"/>
</dbReference>
<keyword evidence="16 22" id="KW-0472">Membrane</keyword>
<evidence type="ECO:0000256" key="1">
    <source>
        <dbReference type="ARBA" id="ARBA00004162"/>
    </source>
</evidence>
<gene>
    <name evidence="24" type="ORF">JCGZ_01294</name>
</gene>
<evidence type="ECO:0000256" key="3">
    <source>
        <dbReference type="ARBA" id="ARBA00012513"/>
    </source>
</evidence>
<evidence type="ECO:0000256" key="22">
    <source>
        <dbReference type="SAM" id="Phobius"/>
    </source>
</evidence>
<dbReference type="OrthoDB" id="676979at2759"/>
<dbReference type="InterPro" id="IPR017441">
    <property type="entry name" value="Protein_kinase_ATP_BS"/>
</dbReference>
<keyword evidence="8" id="KW-0808">Transferase</keyword>
<evidence type="ECO:0000313" key="24">
    <source>
        <dbReference type="EMBL" id="KDP44794.1"/>
    </source>
</evidence>
<dbReference type="Pfam" id="PF00069">
    <property type="entry name" value="Pkinase"/>
    <property type="match status" value="2"/>
</dbReference>
<dbReference type="InterPro" id="IPR001245">
    <property type="entry name" value="Ser-Thr/Tyr_kinase_cat_dom"/>
</dbReference>
<dbReference type="SMART" id="SM00220">
    <property type="entry name" value="S_TKc"/>
    <property type="match status" value="2"/>
</dbReference>
<dbReference type="Gene3D" id="3.80.10.10">
    <property type="entry name" value="Ribonuclease Inhibitor"/>
    <property type="match status" value="6"/>
</dbReference>
<evidence type="ECO:0000256" key="5">
    <source>
        <dbReference type="ARBA" id="ARBA00022527"/>
    </source>
</evidence>
<feature type="binding site" evidence="21">
    <location>
        <position position="1541"/>
    </location>
    <ligand>
        <name>ATP</name>
        <dbReference type="ChEBI" id="CHEBI:30616"/>
    </ligand>
</feature>
<keyword evidence="12 21" id="KW-0547">Nucleotide-binding</keyword>
<keyword evidence="18" id="KW-0325">Glycoprotein</keyword>
<evidence type="ECO:0000256" key="4">
    <source>
        <dbReference type="ARBA" id="ARBA00022475"/>
    </source>
</evidence>
<accession>A0A067LKF3</accession>
<evidence type="ECO:0000256" key="17">
    <source>
        <dbReference type="ARBA" id="ARBA00023170"/>
    </source>
</evidence>
<dbReference type="FunFam" id="1.10.510.10:FF:000358">
    <property type="entry name" value="Putative leucine-rich repeat receptor-like serine/threonine-protein kinase"/>
    <property type="match status" value="1"/>
</dbReference>
<comment type="catalytic activity">
    <reaction evidence="19">
        <text>L-threonyl-[protein] + ATP = O-phospho-L-threonyl-[protein] + ADP + H(+)</text>
        <dbReference type="Rhea" id="RHEA:46608"/>
        <dbReference type="Rhea" id="RHEA-COMP:11060"/>
        <dbReference type="Rhea" id="RHEA-COMP:11605"/>
        <dbReference type="ChEBI" id="CHEBI:15378"/>
        <dbReference type="ChEBI" id="CHEBI:30013"/>
        <dbReference type="ChEBI" id="CHEBI:30616"/>
        <dbReference type="ChEBI" id="CHEBI:61977"/>
        <dbReference type="ChEBI" id="CHEBI:456216"/>
        <dbReference type="EC" id="2.7.11.1"/>
    </reaction>
</comment>
<dbReference type="PANTHER" id="PTHR27008">
    <property type="entry name" value="OS04G0122200 PROTEIN"/>
    <property type="match status" value="1"/>
</dbReference>
<evidence type="ECO:0000256" key="10">
    <source>
        <dbReference type="ARBA" id="ARBA00022729"/>
    </source>
</evidence>
<dbReference type="InterPro" id="IPR003591">
    <property type="entry name" value="Leu-rich_rpt_typical-subtyp"/>
</dbReference>
<dbReference type="FunFam" id="3.80.10.10:FF:000317">
    <property type="entry name" value="Inactive leucine-rich repeat receptor-like protein kinase"/>
    <property type="match status" value="1"/>
</dbReference>
<name>A0A067LKF3_JATCU</name>
<evidence type="ECO:0000256" key="21">
    <source>
        <dbReference type="PROSITE-ProRule" id="PRU10141"/>
    </source>
</evidence>
<feature type="transmembrane region" description="Helical" evidence="22">
    <location>
        <begin position="647"/>
        <end position="671"/>
    </location>
</feature>
<evidence type="ECO:0000256" key="16">
    <source>
        <dbReference type="ARBA" id="ARBA00023136"/>
    </source>
</evidence>
<evidence type="ECO:0000256" key="19">
    <source>
        <dbReference type="ARBA" id="ARBA00047899"/>
    </source>
</evidence>
<comment type="catalytic activity">
    <reaction evidence="20">
        <text>L-seryl-[protein] + ATP = O-phospho-L-seryl-[protein] + ADP + H(+)</text>
        <dbReference type="Rhea" id="RHEA:17989"/>
        <dbReference type="Rhea" id="RHEA-COMP:9863"/>
        <dbReference type="Rhea" id="RHEA-COMP:11604"/>
        <dbReference type="ChEBI" id="CHEBI:15378"/>
        <dbReference type="ChEBI" id="CHEBI:29999"/>
        <dbReference type="ChEBI" id="CHEBI:30616"/>
        <dbReference type="ChEBI" id="CHEBI:83421"/>
        <dbReference type="ChEBI" id="CHEBI:456216"/>
        <dbReference type="EC" id="2.7.11.1"/>
    </reaction>
</comment>
<dbReference type="InterPro" id="IPR000719">
    <property type="entry name" value="Prot_kinase_dom"/>
</dbReference>
<feature type="binding site" evidence="21">
    <location>
        <position position="734"/>
    </location>
    <ligand>
        <name>ATP</name>
        <dbReference type="ChEBI" id="CHEBI:30616"/>
    </ligand>
</feature>
<dbReference type="GO" id="GO:0004674">
    <property type="term" value="F:protein serine/threonine kinase activity"/>
    <property type="evidence" value="ECO:0007669"/>
    <property type="project" value="UniProtKB-KW"/>
</dbReference>
<dbReference type="FunFam" id="3.80.10.10:FF:000095">
    <property type="entry name" value="LRR receptor-like serine/threonine-protein kinase GSO1"/>
    <property type="match status" value="3"/>
</dbReference>
<dbReference type="PANTHER" id="PTHR27008:SF596">
    <property type="entry name" value="OS02G0215500 PROTEIN"/>
    <property type="match status" value="1"/>
</dbReference>
<dbReference type="PROSITE" id="PS50011">
    <property type="entry name" value="PROTEIN_KINASE_DOM"/>
    <property type="match status" value="2"/>
</dbReference>
<protein>
    <recommendedName>
        <fullName evidence="3">non-specific serine/threonine protein kinase</fullName>
        <ecNumber evidence="3">2.7.11.1</ecNumber>
    </recommendedName>
</protein>
<evidence type="ECO:0000256" key="2">
    <source>
        <dbReference type="ARBA" id="ARBA00008684"/>
    </source>
</evidence>
<keyword evidence="9 22" id="KW-0812">Transmembrane</keyword>
<reference evidence="24 25" key="1">
    <citation type="journal article" date="2014" name="PLoS ONE">
        <title>Global Analysis of Gene Expression Profiles in Physic Nut (Jatropha curcas L.) Seedlings Exposed to Salt Stress.</title>
        <authorList>
            <person name="Zhang L."/>
            <person name="Zhang C."/>
            <person name="Wu P."/>
            <person name="Chen Y."/>
            <person name="Li M."/>
            <person name="Jiang H."/>
            <person name="Wu G."/>
        </authorList>
    </citation>
    <scope>NUCLEOTIDE SEQUENCE [LARGE SCALE GENOMIC DNA]</scope>
    <source>
        <strain evidence="25">cv. GZQX0401</strain>
        <tissue evidence="24">Young leaves</tissue>
    </source>
</reference>
<keyword evidence="5" id="KW-0723">Serine/threonine-protein kinase</keyword>
<dbReference type="PROSITE" id="PS00107">
    <property type="entry name" value="PROTEIN_KINASE_ATP"/>
    <property type="match status" value="2"/>
</dbReference>
<dbReference type="InterPro" id="IPR011009">
    <property type="entry name" value="Kinase-like_dom_sf"/>
</dbReference>
<dbReference type="EC" id="2.7.11.1" evidence="3"/>
<dbReference type="SUPFAM" id="SSF56112">
    <property type="entry name" value="Protein kinase-like (PK-like)"/>
    <property type="match status" value="2"/>
</dbReference>
<feature type="domain" description="Protein kinase" evidence="23">
    <location>
        <begin position="1452"/>
        <end position="1755"/>
    </location>
</feature>
<keyword evidence="10" id="KW-0732">Signal</keyword>